<evidence type="ECO:0000256" key="3">
    <source>
        <dbReference type="ARBA" id="ARBA00022806"/>
    </source>
</evidence>
<dbReference type="Pfam" id="PF00270">
    <property type="entry name" value="DEAD"/>
    <property type="match status" value="1"/>
</dbReference>
<feature type="compositionally biased region" description="Basic and acidic residues" evidence="7">
    <location>
        <begin position="166"/>
        <end position="179"/>
    </location>
</feature>
<dbReference type="GO" id="GO:0016787">
    <property type="term" value="F:hydrolase activity"/>
    <property type="evidence" value="ECO:0007669"/>
    <property type="project" value="UniProtKB-KW"/>
</dbReference>
<dbReference type="InterPro" id="IPR001650">
    <property type="entry name" value="Helicase_C-like"/>
</dbReference>
<dbReference type="EMBL" id="BRYA01000342">
    <property type="protein sequence ID" value="GMI47376.1"/>
    <property type="molecule type" value="Genomic_DNA"/>
</dbReference>
<dbReference type="InterPro" id="IPR011545">
    <property type="entry name" value="DEAD/DEAH_box_helicase_dom"/>
</dbReference>
<keyword evidence="2" id="KW-0378">Hydrolase</keyword>
<evidence type="ECO:0008006" key="12">
    <source>
        <dbReference type="Google" id="ProtNLM"/>
    </source>
</evidence>
<dbReference type="GO" id="GO:0003723">
    <property type="term" value="F:RNA binding"/>
    <property type="evidence" value="ECO:0007669"/>
    <property type="project" value="UniProtKB-KW"/>
</dbReference>
<comment type="similarity">
    <text evidence="6">Belongs to the DExH box helicase family.</text>
</comment>
<dbReference type="InterPro" id="IPR059023">
    <property type="entry name" value="RNA_hel_CTD"/>
</dbReference>
<dbReference type="Gene3D" id="1.20.120.1080">
    <property type="match status" value="1"/>
</dbReference>
<feature type="domain" description="Helicase ATP-binding" evidence="8">
    <location>
        <begin position="209"/>
        <end position="375"/>
    </location>
</feature>
<name>A0A9W7GMC4_9STRA</name>
<evidence type="ECO:0000313" key="11">
    <source>
        <dbReference type="Proteomes" id="UP001165065"/>
    </source>
</evidence>
<dbReference type="OrthoDB" id="5600252at2759"/>
<evidence type="ECO:0000256" key="4">
    <source>
        <dbReference type="ARBA" id="ARBA00022840"/>
    </source>
</evidence>
<dbReference type="PANTHER" id="PTHR18934">
    <property type="entry name" value="ATP-DEPENDENT RNA HELICASE"/>
    <property type="match status" value="1"/>
</dbReference>
<dbReference type="Pfam" id="PF07717">
    <property type="entry name" value="OB_NTP_bind"/>
    <property type="match status" value="1"/>
</dbReference>
<dbReference type="InterPro" id="IPR013087">
    <property type="entry name" value="Znf_C2H2_type"/>
</dbReference>
<dbReference type="Pfam" id="PF04408">
    <property type="entry name" value="WHD_HA2"/>
    <property type="match status" value="1"/>
</dbReference>
<comment type="caution">
    <text evidence="10">The sequence shown here is derived from an EMBL/GenBank/DDBJ whole genome shotgun (WGS) entry which is preliminary data.</text>
</comment>
<dbReference type="InterPro" id="IPR011709">
    <property type="entry name" value="DEAD-box_helicase_OB_fold"/>
</dbReference>
<feature type="compositionally biased region" description="Polar residues" evidence="7">
    <location>
        <begin position="137"/>
        <end position="146"/>
    </location>
</feature>
<feature type="region of interest" description="Disordered" evidence="7">
    <location>
        <begin position="120"/>
        <end position="194"/>
    </location>
</feature>
<dbReference type="InterPro" id="IPR007502">
    <property type="entry name" value="Helicase-assoc_dom"/>
</dbReference>
<dbReference type="SMART" id="SM00847">
    <property type="entry name" value="HA2"/>
    <property type="match status" value="1"/>
</dbReference>
<feature type="domain" description="Helicase C-terminal" evidence="9">
    <location>
        <begin position="499"/>
        <end position="668"/>
    </location>
</feature>
<evidence type="ECO:0000256" key="7">
    <source>
        <dbReference type="SAM" id="MobiDB-lite"/>
    </source>
</evidence>
<dbReference type="CDD" id="cd18791">
    <property type="entry name" value="SF2_C_RHA"/>
    <property type="match status" value="1"/>
</dbReference>
<keyword evidence="4" id="KW-0067">ATP-binding</keyword>
<dbReference type="InterPro" id="IPR014001">
    <property type="entry name" value="Helicase_ATP-bd"/>
</dbReference>
<evidence type="ECO:0000256" key="6">
    <source>
        <dbReference type="ARBA" id="ARBA00060772"/>
    </source>
</evidence>
<dbReference type="FunFam" id="1.20.120.1080:FF:000002">
    <property type="entry name" value="Putative ATP-dependent RNA helicase DHX36"/>
    <property type="match status" value="1"/>
</dbReference>
<keyword evidence="3" id="KW-0347">Helicase</keyword>
<keyword evidence="5" id="KW-0694">RNA-binding</keyword>
<dbReference type="PROSITE" id="PS00028">
    <property type="entry name" value="ZINC_FINGER_C2H2_1"/>
    <property type="match status" value="1"/>
</dbReference>
<evidence type="ECO:0000256" key="2">
    <source>
        <dbReference type="ARBA" id="ARBA00022801"/>
    </source>
</evidence>
<accession>A0A9W7GMC4</accession>
<dbReference type="Pfam" id="PF26026">
    <property type="entry name" value="RNA_hel_CTD"/>
    <property type="match status" value="1"/>
</dbReference>
<evidence type="ECO:0000256" key="5">
    <source>
        <dbReference type="ARBA" id="ARBA00022884"/>
    </source>
</evidence>
<dbReference type="SUPFAM" id="SSF52540">
    <property type="entry name" value="P-loop containing nucleoside triphosphate hydrolases"/>
    <property type="match status" value="1"/>
</dbReference>
<protein>
    <recommendedName>
        <fullName evidence="12">RNA helicase</fullName>
    </recommendedName>
</protein>
<dbReference type="GO" id="GO:0004386">
    <property type="term" value="F:helicase activity"/>
    <property type="evidence" value="ECO:0007669"/>
    <property type="project" value="UniProtKB-KW"/>
</dbReference>
<proteinExistence type="inferred from homology"/>
<reference evidence="11" key="1">
    <citation type="journal article" date="2023" name="Commun. Biol.">
        <title>Genome analysis of Parmales, the sister group of diatoms, reveals the evolutionary specialization of diatoms from phago-mixotrophs to photoautotrophs.</title>
        <authorList>
            <person name="Ban H."/>
            <person name="Sato S."/>
            <person name="Yoshikawa S."/>
            <person name="Yamada K."/>
            <person name="Nakamura Y."/>
            <person name="Ichinomiya M."/>
            <person name="Sato N."/>
            <person name="Blanc-Mathieu R."/>
            <person name="Endo H."/>
            <person name="Kuwata A."/>
            <person name="Ogata H."/>
        </authorList>
    </citation>
    <scope>NUCLEOTIDE SEQUENCE [LARGE SCALE GENOMIC DNA]</scope>
</reference>
<dbReference type="PROSITE" id="PS51194">
    <property type="entry name" value="HELICASE_CTER"/>
    <property type="match status" value="1"/>
</dbReference>
<dbReference type="PROSITE" id="PS51192">
    <property type="entry name" value="HELICASE_ATP_BIND_1"/>
    <property type="match status" value="1"/>
</dbReference>
<feature type="region of interest" description="Disordered" evidence="7">
    <location>
        <begin position="865"/>
        <end position="914"/>
    </location>
</feature>
<sequence length="1314" mass="144857">MAFWQECFVCACCMIEISGPDSLVQHCMGKNHAKKNRGKRGFAGIVANKAGITPEVSQALIDRCSTGMGTTSSLGGGRGGGKGGMVNQEKLGVVGLSAQSSAMVLDALRKNKSEKNLAEMDVEAPPPPIPASQSSPDLSSFSNNKRAQPHPDSHNGRKLARQLASEGRRSSGFRNDRPDLNPPPHLASGGPMDAQRKSLPVYSFREQLLKTIRSNAVTVVEGETGSGKTTQVPQYVLEDAAERGETGNIIVAQPRRISAMSVAERVAAERGEMIGGTIGYTIRLESKASRNTRMLFCTTGILLKRLEDDKDLENVTHVFVDEVHERSIESDFLLMVLRDCMKRRTAPLKIILMSATLDATLFHTYFDGAPSVKFPGRTYPVTELYLEHAIEATGHTVNNSDDWVRKGNKKSNDSFNPHGAPRPPSPDDEELSFQQLSQRYPQFSSRVHSSLQILDHNAIDYRLICDTVRWLSSFRGPEGAKQWLERFNSKSRMPPTAPSVEEPFDSSANAILIFLPGIKEITTLQEQLVYSLRSQEERDWVLPIHSTVPPEDQRRVFTRPPPGVRKIVLATNIAETAITIDDVAFVIDTGRMKENRYDPLRRMASLDDCLVSRANARQRRGRAGRVREGVAVHLFTKHRHDYIAVPHQLPEVKRVPLEQLVLRIKALKYEGTAAQVCARLVEPPAPASVNRAVQELTFLEALDENENLTALGVHLSTLPCDCRIGKLILLGAMFGVADEALTIAATLSYRSPFLAPIAMRDEANACKMQFALAQSDHLTTLRAYNEVDKMGTSRFDFCRQNYISIKTLQTIAGLKRQLLEHLSAAGFVRQGLRSRSVEMLGKRLDGTDGCAVALEHGLQGGYDLMRDRFPRSDGRNRSREDRLSSLGNERAQEDSGSAAAIPTQPSSSLQDRLDNTKAVVQETARDTVAAIERKAPILKALLVAALFPQLVIAADTKKAKNSASKLQARSADGMQPEDIKIHPQCVAAAKGVVLDSPYLIYHEKVKTSCVFMRDATPVSPHALVLFGGGSLKVDDTKQSENRFDVVLRLDEWIGLSCPRNVYEILLELRKELDAVMRLKIEDPKADFSEGAKGLIDAVEMLLEEGREVQTAVGGEKVKLDKFAQSFASMRGGNQYGGNQYGGNQLVAGQPMSFWRDCYTCAACRTNISGEIALIQHCAGSKHAAKNGGRREFAGLVPNKGGVTPNVSPKVIEKIAAAGRKQESKSGKKNGKRNGYGNGYGNSFGHNNFGNNNSYGGTTYYPQQQNNYQQQHNNNNYLQQQNYQQQYQNSPYQPNPPYQPNQSQSSLGNTRWGDF</sequence>
<dbReference type="InterPro" id="IPR027417">
    <property type="entry name" value="P-loop_NTPase"/>
</dbReference>
<dbReference type="Proteomes" id="UP001165065">
    <property type="component" value="Unassembled WGS sequence"/>
</dbReference>
<evidence type="ECO:0000313" key="10">
    <source>
        <dbReference type="EMBL" id="GMI47376.1"/>
    </source>
</evidence>
<gene>
    <name evidence="10" type="ORF">TrCOL_g3637</name>
</gene>
<evidence type="ECO:0000259" key="9">
    <source>
        <dbReference type="PROSITE" id="PS51194"/>
    </source>
</evidence>
<feature type="region of interest" description="Disordered" evidence="7">
    <location>
        <begin position="1285"/>
        <end position="1314"/>
    </location>
</feature>
<feature type="compositionally biased region" description="Low complexity" evidence="7">
    <location>
        <begin position="1242"/>
        <end position="1261"/>
    </location>
</feature>
<dbReference type="PANTHER" id="PTHR18934:SF145">
    <property type="entry name" value="ATP-DEPENDENT RNA HELICASE DHX57-RELATED"/>
    <property type="match status" value="1"/>
</dbReference>
<dbReference type="Gene3D" id="3.40.50.300">
    <property type="entry name" value="P-loop containing nucleotide triphosphate hydrolases"/>
    <property type="match status" value="2"/>
</dbReference>
<dbReference type="Pfam" id="PF21010">
    <property type="entry name" value="HA2_C"/>
    <property type="match status" value="1"/>
</dbReference>
<evidence type="ECO:0000256" key="1">
    <source>
        <dbReference type="ARBA" id="ARBA00022741"/>
    </source>
</evidence>
<evidence type="ECO:0000259" key="8">
    <source>
        <dbReference type="PROSITE" id="PS51192"/>
    </source>
</evidence>
<feature type="compositionally biased region" description="Basic and acidic residues" evidence="7">
    <location>
        <begin position="865"/>
        <end position="883"/>
    </location>
</feature>
<organism evidence="10 11">
    <name type="scientific">Triparma columacea</name>
    <dbReference type="NCBI Taxonomy" id="722753"/>
    <lineage>
        <taxon>Eukaryota</taxon>
        <taxon>Sar</taxon>
        <taxon>Stramenopiles</taxon>
        <taxon>Ochrophyta</taxon>
        <taxon>Bolidophyceae</taxon>
        <taxon>Parmales</taxon>
        <taxon>Triparmaceae</taxon>
        <taxon>Triparma</taxon>
    </lineage>
</organism>
<dbReference type="GO" id="GO:0005524">
    <property type="term" value="F:ATP binding"/>
    <property type="evidence" value="ECO:0007669"/>
    <property type="project" value="UniProtKB-KW"/>
</dbReference>
<dbReference type="Pfam" id="PF00271">
    <property type="entry name" value="Helicase_C"/>
    <property type="match status" value="1"/>
</dbReference>
<keyword evidence="1" id="KW-0547">Nucleotide-binding</keyword>
<dbReference type="CDD" id="cd17917">
    <property type="entry name" value="DEXHc_RHA-like"/>
    <property type="match status" value="1"/>
</dbReference>
<dbReference type="SMART" id="SM00487">
    <property type="entry name" value="DEXDc"/>
    <property type="match status" value="1"/>
</dbReference>
<keyword evidence="11" id="KW-1185">Reference proteome</keyword>
<feature type="region of interest" description="Disordered" evidence="7">
    <location>
        <begin position="1216"/>
        <end position="1261"/>
    </location>
</feature>
<dbReference type="FunFam" id="3.40.50.300:FF:000526">
    <property type="entry name" value="DExH-box ATP-dependent RNA helicase DExH3"/>
    <property type="match status" value="1"/>
</dbReference>
<feature type="region of interest" description="Disordered" evidence="7">
    <location>
        <begin position="406"/>
        <end position="430"/>
    </location>
</feature>
<dbReference type="SMART" id="SM00490">
    <property type="entry name" value="HELICc"/>
    <property type="match status" value="1"/>
</dbReference>
<dbReference type="InterPro" id="IPR048333">
    <property type="entry name" value="HA2_WH"/>
</dbReference>